<dbReference type="Proteomes" id="UP000186817">
    <property type="component" value="Unassembled WGS sequence"/>
</dbReference>
<protein>
    <submittedName>
        <fullName evidence="1">Uncharacterized protein</fullName>
    </submittedName>
</protein>
<comment type="caution">
    <text evidence="1">The sequence shown here is derived from an EMBL/GenBank/DDBJ whole genome shotgun (WGS) entry which is preliminary data.</text>
</comment>
<dbReference type="AlphaFoldDB" id="A0A1Q9F5C2"/>
<sequence>MQAVSRVLYRDGYSSMPSIQAREWACTQTRTTAAAGREAAKAAQEATKLAKVAEDMQLELAPAVSLDLANMEKKAPKGKVMLIILFLLPPLLSSDVVGHFPERIHGQKELRSLFRAVVWLEEVAKALGVAWPLPQTRPGQLFTELEELAWNGNLGRDAFCFYKSQWEFISAYARPGLPVIITGLNITEEEPWSLEFFKRAREAPVVGIRRLEFLKRLPLAEFIDSFTTNATRRKWYLHVEFLELTRVAIDFEG</sequence>
<accession>A0A1Q9F5C2</accession>
<organism evidence="1 2">
    <name type="scientific">Symbiodinium microadriaticum</name>
    <name type="common">Dinoflagellate</name>
    <name type="synonym">Zooxanthella microadriatica</name>
    <dbReference type="NCBI Taxonomy" id="2951"/>
    <lineage>
        <taxon>Eukaryota</taxon>
        <taxon>Sar</taxon>
        <taxon>Alveolata</taxon>
        <taxon>Dinophyceae</taxon>
        <taxon>Suessiales</taxon>
        <taxon>Symbiodiniaceae</taxon>
        <taxon>Symbiodinium</taxon>
    </lineage>
</organism>
<evidence type="ECO:0000313" key="1">
    <source>
        <dbReference type="EMBL" id="OLQ14894.1"/>
    </source>
</evidence>
<dbReference type="EMBL" id="LSRX01000009">
    <property type="protein sequence ID" value="OLQ14894.1"/>
    <property type="molecule type" value="Genomic_DNA"/>
</dbReference>
<gene>
    <name evidence="1" type="ORF">AK812_SmicGene891</name>
</gene>
<dbReference type="OrthoDB" id="10522179at2759"/>
<reference evidence="1 2" key="1">
    <citation type="submission" date="2016-02" db="EMBL/GenBank/DDBJ databases">
        <title>Genome analysis of coral dinoflagellate symbionts highlights evolutionary adaptations to a symbiotic lifestyle.</title>
        <authorList>
            <person name="Aranda M."/>
            <person name="Li Y."/>
            <person name="Liew Y.J."/>
            <person name="Baumgarten S."/>
            <person name="Simakov O."/>
            <person name="Wilson M."/>
            <person name="Piel J."/>
            <person name="Ashoor H."/>
            <person name="Bougouffa S."/>
            <person name="Bajic V.B."/>
            <person name="Ryu T."/>
            <person name="Ravasi T."/>
            <person name="Bayer T."/>
            <person name="Micklem G."/>
            <person name="Kim H."/>
            <person name="Bhak J."/>
            <person name="Lajeunesse T.C."/>
            <person name="Voolstra C.R."/>
        </authorList>
    </citation>
    <scope>NUCLEOTIDE SEQUENCE [LARGE SCALE GENOMIC DNA]</scope>
    <source>
        <strain evidence="1 2">CCMP2467</strain>
    </source>
</reference>
<keyword evidence="2" id="KW-1185">Reference proteome</keyword>
<proteinExistence type="predicted"/>
<name>A0A1Q9F5C2_SYMMI</name>
<evidence type="ECO:0000313" key="2">
    <source>
        <dbReference type="Proteomes" id="UP000186817"/>
    </source>
</evidence>